<organism evidence="2 3">
    <name type="scientific">Phlyctema vagabunda</name>
    <dbReference type="NCBI Taxonomy" id="108571"/>
    <lineage>
        <taxon>Eukaryota</taxon>
        <taxon>Fungi</taxon>
        <taxon>Dikarya</taxon>
        <taxon>Ascomycota</taxon>
        <taxon>Pezizomycotina</taxon>
        <taxon>Leotiomycetes</taxon>
        <taxon>Helotiales</taxon>
        <taxon>Dermateaceae</taxon>
        <taxon>Phlyctema</taxon>
    </lineage>
</organism>
<evidence type="ECO:0000256" key="1">
    <source>
        <dbReference type="SAM" id="MobiDB-lite"/>
    </source>
</evidence>
<feature type="compositionally biased region" description="Low complexity" evidence="1">
    <location>
        <begin position="24"/>
        <end position="34"/>
    </location>
</feature>
<feature type="region of interest" description="Disordered" evidence="1">
    <location>
        <begin position="620"/>
        <end position="718"/>
    </location>
</feature>
<feature type="compositionally biased region" description="Acidic residues" evidence="1">
    <location>
        <begin position="685"/>
        <end position="700"/>
    </location>
</feature>
<accession>A0ABR4PC06</accession>
<feature type="compositionally biased region" description="Basic and acidic residues" evidence="1">
    <location>
        <begin position="229"/>
        <end position="242"/>
    </location>
</feature>
<feature type="compositionally biased region" description="Low complexity" evidence="1">
    <location>
        <begin position="382"/>
        <end position="391"/>
    </location>
</feature>
<feature type="compositionally biased region" description="Polar residues" evidence="1">
    <location>
        <begin position="447"/>
        <end position="456"/>
    </location>
</feature>
<proteinExistence type="predicted"/>
<feature type="compositionally biased region" description="Polar residues" evidence="1">
    <location>
        <begin position="141"/>
        <end position="153"/>
    </location>
</feature>
<feature type="compositionally biased region" description="Polar residues" evidence="1">
    <location>
        <begin position="160"/>
        <end position="178"/>
    </location>
</feature>
<feature type="compositionally biased region" description="Polar residues" evidence="1">
    <location>
        <begin position="664"/>
        <end position="673"/>
    </location>
</feature>
<keyword evidence="3" id="KW-1185">Reference proteome</keyword>
<feature type="region of interest" description="Disordered" evidence="1">
    <location>
        <begin position="447"/>
        <end position="478"/>
    </location>
</feature>
<evidence type="ECO:0000313" key="2">
    <source>
        <dbReference type="EMBL" id="KAL3420856.1"/>
    </source>
</evidence>
<feature type="region of interest" description="Disordered" evidence="1">
    <location>
        <begin position="1090"/>
        <end position="1156"/>
    </location>
</feature>
<feature type="region of interest" description="Disordered" evidence="1">
    <location>
        <begin position="382"/>
        <end position="418"/>
    </location>
</feature>
<feature type="region of interest" description="Disordered" evidence="1">
    <location>
        <begin position="19"/>
        <end position="45"/>
    </location>
</feature>
<dbReference type="EMBL" id="JBFCZG010000006">
    <property type="protein sequence ID" value="KAL3420856.1"/>
    <property type="molecule type" value="Genomic_DNA"/>
</dbReference>
<feature type="compositionally biased region" description="Polar residues" evidence="1">
    <location>
        <begin position="499"/>
        <end position="519"/>
    </location>
</feature>
<feature type="compositionally biased region" description="Polar residues" evidence="1">
    <location>
        <begin position="1126"/>
        <end position="1146"/>
    </location>
</feature>
<feature type="region of interest" description="Disordered" evidence="1">
    <location>
        <begin position="493"/>
        <end position="519"/>
    </location>
</feature>
<dbReference type="InterPro" id="IPR045342">
    <property type="entry name" value="Etd1"/>
</dbReference>
<feature type="compositionally biased region" description="Basic and acidic residues" evidence="1">
    <location>
        <begin position="275"/>
        <end position="285"/>
    </location>
</feature>
<reference evidence="2 3" key="1">
    <citation type="submission" date="2024-06" db="EMBL/GenBank/DDBJ databases">
        <title>Complete genome of Phlyctema vagabunda strain 19-DSS-EL-015.</title>
        <authorList>
            <person name="Fiorenzani C."/>
        </authorList>
    </citation>
    <scope>NUCLEOTIDE SEQUENCE [LARGE SCALE GENOMIC DNA]</scope>
    <source>
        <strain evidence="2 3">19-DSS-EL-015</strain>
    </source>
</reference>
<dbReference type="Pfam" id="PF20162">
    <property type="entry name" value="Etd1"/>
    <property type="match status" value="1"/>
</dbReference>
<sequence>MKTVPSLVATSTVGIAAAGLALGKPESTTSPSRPTSKKRKATDGEIKFNLSANPLIARPATSSIIITPDRPTGSAYGSSSASGPTLGFPRVSSTIFEDRPSGTARRATVGRHAEPSPQQELGADDARESISSRGSWMRRLSTIQLSRDNSPRSSLGPDSPSFSNSSGAPIWLNGSSGSAPLPPNKLVKRTTSGKMHGGTRARSGTSPQLPTLRRPATSHQRSFTLQQEQLKRENLVTAKDQEAASSPIPLDHAGSKTKPASLEPNHTWRPFFEARPTKLSKERTSGRSGEGNMQGSSSVAKRVIPHGSVHPTLIRPTMITTSGRAVENNVDEESLPLEEEDEEEEVEINPEEVVPEHVLPTTEMIEPRKRVRRAMSINFSSPTSWISRSSSLRGNKRTTDGKPGGKRYSSAPVSTLPGRDIVSAHSHVTNGHRSSLDPAVFSKQAQTAVASTNSDDPFSLTSLQSRNRNSSSPLPPLSRLSSFNVDLARLGLSSSSSSAPRSPNLHNNTTAASLSSGRMSPSSASYFTSLNVKGPRTSELTDQASTLIGSDNEGKVFFGDEEDTDFQSETVYDSLRTATTGSIRSHNAPLEYMFDESPPSIGGHSKKRLSIHEMLGNGSFGEGNKIVEEDEGMPTPVKANRSRTSQDGGFRTPVHKAVDADKPFQSSPPNFSLASKDLNGLSLDDGPEEEEDWNKDDENAEFGSPLSPPSHPSSSINSRRVDASFRAALADVTLANSPNSKSNPPAEPLRNNLFDWSEPSTMENPARPSTAYAKHILDGRGGRAMGRRGPTALHIRSQSVPVVPDLANQREAAKGTQKFGTWGLGAKGVSEDWDGDFDFESPESDDADEGTCKMENSGMFVPPAIQASQASVVGHVGQIREVCLLVEDLKRLRILGREKNLLNGPAAPIWKEAEGIIALAVPDEEDLALSPPRSPMSKDMDAESIDEKYTDHGLDASEISHPDEPFEVLNHQGRPTGYAYDGSHVRRRSVFSPEDDIFGAGAEMSEAGLQRPKPLTRATSPVIRSTKKSAEVARSVMETIHQHRSTSDPLLPEIPAQSLKKMPFDTTSLRDLVHRASIIRGTLSEIVRRADGMSPSPDVSPRRDSSPAFTRVFTDPMASPPKHLPRSQSNNSMLGGSIDSSPSRSLGQRMHMMTVV</sequence>
<protein>
    <submittedName>
        <fullName evidence="2">Uncharacterized protein</fullName>
    </submittedName>
</protein>
<feature type="region of interest" description="Disordered" evidence="1">
    <location>
        <begin position="63"/>
        <end position="298"/>
    </location>
</feature>
<feature type="compositionally biased region" description="Polar residues" evidence="1">
    <location>
        <begin position="217"/>
        <end position="228"/>
    </location>
</feature>
<comment type="caution">
    <text evidence="2">The sequence shown here is derived from an EMBL/GenBank/DDBJ whole genome shotgun (WGS) entry which is preliminary data.</text>
</comment>
<feature type="compositionally biased region" description="Low complexity" evidence="1">
    <location>
        <begin position="459"/>
        <end position="478"/>
    </location>
</feature>
<dbReference type="Proteomes" id="UP001629113">
    <property type="component" value="Unassembled WGS sequence"/>
</dbReference>
<gene>
    <name evidence="2" type="ORF">PVAG01_07301</name>
</gene>
<feature type="compositionally biased region" description="Low complexity" evidence="1">
    <location>
        <begin position="73"/>
        <end position="83"/>
    </location>
</feature>
<name>A0ABR4PC06_9HELO</name>
<evidence type="ECO:0000313" key="3">
    <source>
        <dbReference type="Proteomes" id="UP001629113"/>
    </source>
</evidence>